<dbReference type="Pfam" id="PF09536">
    <property type="entry name" value="DUF2378"/>
    <property type="match status" value="1"/>
</dbReference>
<gene>
    <name evidence="1" type="ORF">MEBOL_003234</name>
</gene>
<dbReference type="OrthoDB" id="5523318at2"/>
<sequence>MNIGIEERTALAGQELSQQLAWLSPEDTLRGMFFRSVQEALLALRGEAALEACLEECGAGRDFVDFFAYPAKDFVKLLGRAAWLMAEGECDVEEMMRMLGHLGTAVFLKSPVGRAMDVLSSGTPRRVLENLPMAYQVLTPMGGPMVVTWLSPTRARVTFTRALLPRPYLEGLLEAMLKKAGARGVRVASHRLGPMMSEYDLTWSV</sequence>
<dbReference type="EMBL" id="CP022163">
    <property type="protein sequence ID" value="ATB29779.1"/>
    <property type="molecule type" value="Genomic_DNA"/>
</dbReference>
<evidence type="ECO:0000313" key="1">
    <source>
        <dbReference type="EMBL" id="ATB29779.1"/>
    </source>
</evidence>
<evidence type="ECO:0008006" key="3">
    <source>
        <dbReference type="Google" id="ProtNLM"/>
    </source>
</evidence>
<dbReference type="AlphaFoldDB" id="A0A250ID57"/>
<accession>A0A250ID57</accession>
<protein>
    <recommendedName>
        <fullName evidence="3">TIGR02265 family protein</fullName>
    </recommendedName>
</protein>
<reference evidence="1 2" key="1">
    <citation type="submission" date="2017-06" db="EMBL/GenBank/DDBJ databases">
        <authorList>
            <person name="Kim H.J."/>
            <person name="Triplett B.A."/>
        </authorList>
    </citation>
    <scope>NUCLEOTIDE SEQUENCE [LARGE SCALE GENOMIC DNA]</scope>
    <source>
        <strain evidence="1 2">DSM 14713</strain>
    </source>
</reference>
<dbReference type="Proteomes" id="UP000217289">
    <property type="component" value="Chromosome"/>
</dbReference>
<dbReference type="RefSeq" id="WP_095978309.1">
    <property type="nucleotide sequence ID" value="NZ_CP022163.1"/>
</dbReference>
<organism evidence="1 2">
    <name type="scientific">Melittangium boletus DSM 14713</name>
    <dbReference type="NCBI Taxonomy" id="1294270"/>
    <lineage>
        <taxon>Bacteria</taxon>
        <taxon>Pseudomonadati</taxon>
        <taxon>Myxococcota</taxon>
        <taxon>Myxococcia</taxon>
        <taxon>Myxococcales</taxon>
        <taxon>Cystobacterineae</taxon>
        <taxon>Archangiaceae</taxon>
        <taxon>Melittangium</taxon>
    </lineage>
</organism>
<dbReference type="InterPro" id="IPR011751">
    <property type="entry name" value="Mxa_paralog_2265"/>
</dbReference>
<dbReference type="NCBIfam" id="TIGR02265">
    <property type="entry name" value="Mxa_TIGR02265"/>
    <property type="match status" value="1"/>
</dbReference>
<dbReference type="KEGG" id="mbd:MEBOL_003234"/>
<name>A0A250ID57_9BACT</name>
<evidence type="ECO:0000313" key="2">
    <source>
        <dbReference type="Proteomes" id="UP000217289"/>
    </source>
</evidence>
<keyword evidence="2" id="KW-1185">Reference proteome</keyword>
<proteinExistence type="predicted"/>